<protein>
    <submittedName>
        <fullName evidence="3">Glycosyltransferase family 4 protein</fullName>
    </submittedName>
</protein>
<comment type="caution">
    <text evidence="3">The sequence shown here is derived from an EMBL/GenBank/DDBJ whole genome shotgun (WGS) entry which is preliminary data.</text>
</comment>
<dbReference type="Pfam" id="PF00534">
    <property type="entry name" value="Glycos_transf_1"/>
    <property type="match status" value="1"/>
</dbReference>
<evidence type="ECO:0000313" key="4">
    <source>
        <dbReference type="Proteomes" id="UP001482513"/>
    </source>
</evidence>
<proteinExistence type="predicted"/>
<organism evidence="3 4">
    <name type="scientific">Leptolyngbya subtilissima DQ-A4</name>
    <dbReference type="NCBI Taxonomy" id="2933933"/>
    <lineage>
        <taxon>Bacteria</taxon>
        <taxon>Bacillati</taxon>
        <taxon>Cyanobacteriota</taxon>
        <taxon>Cyanophyceae</taxon>
        <taxon>Leptolyngbyales</taxon>
        <taxon>Leptolyngbyaceae</taxon>
        <taxon>Leptolyngbya group</taxon>
        <taxon>Leptolyngbya</taxon>
    </lineage>
</organism>
<dbReference type="RefSeq" id="WP_190696007.1">
    <property type="nucleotide sequence ID" value="NZ_JAMPKX010000002.1"/>
</dbReference>
<dbReference type="PANTHER" id="PTHR12526">
    <property type="entry name" value="GLYCOSYLTRANSFERASE"/>
    <property type="match status" value="1"/>
</dbReference>
<feature type="domain" description="Glycosyl transferase family 1" evidence="1">
    <location>
        <begin position="194"/>
        <end position="345"/>
    </location>
</feature>
<gene>
    <name evidence="3" type="ORF">NC992_06105</name>
</gene>
<dbReference type="Pfam" id="PF13439">
    <property type="entry name" value="Glyco_transf_4"/>
    <property type="match status" value="1"/>
</dbReference>
<dbReference type="Proteomes" id="UP001482513">
    <property type="component" value="Unassembled WGS sequence"/>
</dbReference>
<evidence type="ECO:0000259" key="2">
    <source>
        <dbReference type="Pfam" id="PF13439"/>
    </source>
</evidence>
<keyword evidence="4" id="KW-1185">Reference proteome</keyword>
<dbReference type="InterPro" id="IPR001296">
    <property type="entry name" value="Glyco_trans_1"/>
</dbReference>
<dbReference type="EMBL" id="JAMPKX010000002">
    <property type="protein sequence ID" value="MEP0946439.1"/>
    <property type="molecule type" value="Genomic_DNA"/>
</dbReference>
<name>A0ABV0K0Z5_9CYAN</name>
<evidence type="ECO:0000313" key="3">
    <source>
        <dbReference type="EMBL" id="MEP0946439.1"/>
    </source>
</evidence>
<reference evidence="3 4" key="1">
    <citation type="submission" date="2022-04" db="EMBL/GenBank/DDBJ databases">
        <title>Positive selection, recombination, and allopatry shape intraspecific diversity of widespread and dominant cyanobacteria.</title>
        <authorList>
            <person name="Wei J."/>
            <person name="Shu W."/>
            <person name="Hu C."/>
        </authorList>
    </citation>
    <scope>NUCLEOTIDE SEQUENCE [LARGE SCALE GENOMIC DNA]</scope>
    <source>
        <strain evidence="3 4">DQ-A4</strain>
    </source>
</reference>
<dbReference type="CDD" id="cd03801">
    <property type="entry name" value="GT4_PimA-like"/>
    <property type="match status" value="1"/>
</dbReference>
<feature type="domain" description="Glycosyltransferase subfamily 4-like N-terminal" evidence="2">
    <location>
        <begin position="29"/>
        <end position="180"/>
    </location>
</feature>
<dbReference type="Gene3D" id="3.40.50.2000">
    <property type="entry name" value="Glycogen Phosphorylase B"/>
    <property type="match status" value="2"/>
</dbReference>
<evidence type="ECO:0000259" key="1">
    <source>
        <dbReference type="Pfam" id="PF00534"/>
    </source>
</evidence>
<dbReference type="InterPro" id="IPR028098">
    <property type="entry name" value="Glyco_trans_4-like_N"/>
</dbReference>
<accession>A0ABV0K0Z5</accession>
<sequence length="383" mass="41076">MINADSLSSGCNSQPAPRVVVYTDSLGMGGAEFSLGHLVAAVSRDIAITVLGVSATVVDAIASQRPGAEKIVLPPTGFTSIAAHLATLHRLRPDIVHLNLCTPWAGATGLAAALTLPQARVVRVDQLPLRTTDAIALWRTRSLSLRVDAHVAVGEASARRMEDFYALGRNTVISVPNGVPDVEVEPAPSPVLKEPMLVVGSVGRLDAMKAHDILLRAIAQVDDTHVVVWGDGAERQALEHLAQDLGIGDRVSLPGWVNNPRAHLPNVDIFVLPSRSEGFPLAIVEAMLAARPVIATRVGSVAEAVIEQETGLLIEKNDVMGLVNALRRLKNDAALREQMGQRGRAVAVAQFTAQAMAQRYEQIWRQLLASPRSPRLRVPRPRD</sequence>
<dbReference type="SUPFAM" id="SSF53756">
    <property type="entry name" value="UDP-Glycosyltransferase/glycogen phosphorylase"/>
    <property type="match status" value="1"/>
</dbReference>